<evidence type="ECO:0000256" key="3">
    <source>
        <dbReference type="ARBA" id="ARBA00022840"/>
    </source>
</evidence>
<dbReference type="STRING" id="1908257.BKK47_09360"/>
<keyword evidence="1" id="KW-0547">Nucleotide-binding</keyword>
<dbReference type="Pfam" id="PF02626">
    <property type="entry name" value="CT_A_B"/>
    <property type="match status" value="1"/>
</dbReference>
<dbReference type="SUPFAM" id="SSF50891">
    <property type="entry name" value="Cyclophilin-like"/>
    <property type="match status" value="1"/>
</dbReference>
<feature type="domain" description="Carboxyltransferase" evidence="4">
    <location>
        <begin position="23"/>
        <end position="298"/>
    </location>
</feature>
<name>A0A1V3ID79_9PAST</name>
<evidence type="ECO:0000313" key="6">
    <source>
        <dbReference type="Proteomes" id="UP000189426"/>
    </source>
</evidence>
<dbReference type="RefSeq" id="WP_077494611.1">
    <property type="nucleotide sequence ID" value="NZ_MLHG01000063.1"/>
</dbReference>
<dbReference type="EMBL" id="MLHG01000063">
    <property type="protein sequence ID" value="OOF38406.1"/>
    <property type="molecule type" value="Genomic_DNA"/>
</dbReference>
<dbReference type="Proteomes" id="UP000189426">
    <property type="component" value="Unassembled WGS sequence"/>
</dbReference>
<evidence type="ECO:0000313" key="5">
    <source>
        <dbReference type="EMBL" id="OOF38406.1"/>
    </source>
</evidence>
<gene>
    <name evidence="5" type="ORF">BKK47_09360</name>
</gene>
<dbReference type="InterPro" id="IPR052708">
    <property type="entry name" value="PxpC"/>
</dbReference>
<reference evidence="5 6" key="1">
    <citation type="submission" date="2016-10" db="EMBL/GenBank/DDBJ databases">
        <title>Rodentibacter gen. nov. and new species.</title>
        <authorList>
            <person name="Christensen H."/>
        </authorList>
    </citation>
    <scope>NUCLEOTIDE SEQUENCE [LARGE SCALE GENOMIC DNA]</scope>
    <source>
        <strain evidence="5 6">Ppn418</strain>
    </source>
</reference>
<evidence type="ECO:0000256" key="1">
    <source>
        <dbReference type="ARBA" id="ARBA00022741"/>
    </source>
</evidence>
<protein>
    <recommendedName>
        <fullName evidence="4">Carboxyltransferase domain-containing protein</fullName>
    </recommendedName>
</protein>
<dbReference type="InterPro" id="IPR029000">
    <property type="entry name" value="Cyclophilin-like_dom_sf"/>
</dbReference>
<evidence type="ECO:0000259" key="4">
    <source>
        <dbReference type="SMART" id="SM00797"/>
    </source>
</evidence>
<dbReference type="PANTHER" id="PTHR43309">
    <property type="entry name" value="5-OXOPROLINASE SUBUNIT C"/>
    <property type="match status" value="1"/>
</dbReference>
<organism evidence="5 6">
    <name type="scientific">Rodentibacter mrazii</name>
    <dbReference type="NCBI Taxonomy" id="1908257"/>
    <lineage>
        <taxon>Bacteria</taxon>
        <taxon>Pseudomonadati</taxon>
        <taxon>Pseudomonadota</taxon>
        <taxon>Gammaproteobacteria</taxon>
        <taxon>Pasteurellales</taxon>
        <taxon>Pasteurellaceae</taxon>
        <taxon>Rodentibacter</taxon>
    </lineage>
</organism>
<accession>A0A1V3ID79</accession>
<dbReference type="AlphaFoldDB" id="A0A1V3ID79"/>
<keyword evidence="6" id="KW-1185">Reference proteome</keyword>
<evidence type="ECO:0000256" key="2">
    <source>
        <dbReference type="ARBA" id="ARBA00022801"/>
    </source>
</evidence>
<dbReference type="NCBIfam" id="TIGR00724">
    <property type="entry name" value="urea_amlyse_rel"/>
    <property type="match status" value="1"/>
</dbReference>
<dbReference type="Gene3D" id="2.40.100.10">
    <property type="entry name" value="Cyclophilin-like"/>
    <property type="match status" value="1"/>
</dbReference>
<keyword evidence="3" id="KW-0067">ATP-binding</keyword>
<keyword evidence="2" id="KW-0378">Hydrolase</keyword>
<comment type="caution">
    <text evidence="5">The sequence shown here is derived from an EMBL/GenBank/DDBJ whole genome shotgun (WGS) entry which is preliminary data.</text>
</comment>
<dbReference type="GO" id="GO:0016787">
    <property type="term" value="F:hydrolase activity"/>
    <property type="evidence" value="ECO:0007669"/>
    <property type="project" value="UniProtKB-KW"/>
</dbReference>
<proteinExistence type="predicted"/>
<dbReference type="GO" id="GO:0005524">
    <property type="term" value="F:ATP binding"/>
    <property type="evidence" value="ECO:0007669"/>
    <property type="project" value="UniProtKB-KW"/>
</dbReference>
<dbReference type="InterPro" id="IPR003778">
    <property type="entry name" value="CT_A_B"/>
</dbReference>
<dbReference type="PANTHER" id="PTHR43309:SF3">
    <property type="entry name" value="5-OXOPROLINASE SUBUNIT C"/>
    <property type="match status" value="1"/>
</dbReference>
<dbReference type="SMART" id="SM00797">
    <property type="entry name" value="AHS2"/>
    <property type="match status" value="1"/>
</dbReference>
<sequence length="310" mass="34309">MIYIQHLQAFAHLQDLGRFGLRSLGIGHSGAMDSLALQAGNLLLQNANDLPALEIALGSLTVTFDCNTPFCLTGALCEAELDGLPIFPYWRYTAKARQTLKIKRIIQGNYVYLCVAGGFSVPKVLGSCSTNLQAGFGGFQGRLLKSGDHLATGRRDTEMSPLGIEPIPFARKIYATASSEYEAFSPESQRLFWQQSWTSQRNSNRIGYRFSGSQKLTLNSPLEMLSHAVPIGTVQVPPDGQPIVLMADSQTTGGYPKIACIIQTDIGRLAQVPFGERVCFELVNHQQARELYQRDQDYLTYVRRKANEVR</sequence>